<dbReference type="InterPro" id="IPR036259">
    <property type="entry name" value="MFS_trans_sf"/>
</dbReference>
<accession>A0ABR3WQF7</accession>
<comment type="caution">
    <text evidence="7">The sequence shown here is derived from an EMBL/GenBank/DDBJ whole genome shotgun (WGS) entry which is preliminary data.</text>
</comment>
<reference evidence="7 8" key="1">
    <citation type="journal article" date="2024" name="IMA Fungus">
        <title>IMA Genome - F19 : A genome assembly and annotation guide to empower mycologists, including annotated draft genome sequences of Ceratocystis pirilliformis, Diaporthe australafricana, Fusarium ophioides, Paecilomyces lecythidis, and Sporothrix stenoceras.</title>
        <authorList>
            <person name="Aylward J."/>
            <person name="Wilson A.M."/>
            <person name="Visagie C.M."/>
            <person name="Spraker J."/>
            <person name="Barnes I."/>
            <person name="Buitendag C."/>
            <person name="Ceriani C."/>
            <person name="Del Mar Angel L."/>
            <person name="du Plessis D."/>
            <person name="Fuchs T."/>
            <person name="Gasser K."/>
            <person name="Kramer D."/>
            <person name="Li W."/>
            <person name="Munsamy K."/>
            <person name="Piso A."/>
            <person name="Price J.L."/>
            <person name="Sonnekus B."/>
            <person name="Thomas C."/>
            <person name="van der Nest A."/>
            <person name="van Dijk A."/>
            <person name="van Heerden A."/>
            <person name="van Vuuren N."/>
            <person name="Yilmaz N."/>
            <person name="Duong T.A."/>
            <person name="van der Merwe N.A."/>
            <person name="Wingfield M.J."/>
            <person name="Wingfield B.D."/>
        </authorList>
    </citation>
    <scope>NUCLEOTIDE SEQUENCE [LARGE SCALE GENOMIC DNA]</scope>
    <source>
        <strain evidence="7 8">CMW 18300</strain>
    </source>
</reference>
<evidence type="ECO:0000313" key="8">
    <source>
        <dbReference type="Proteomes" id="UP001583177"/>
    </source>
</evidence>
<dbReference type="Gene3D" id="1.20.1250.20">
    <property type="entry name" value="MFS general substrate transporter like domains"/>
    <property type="match status" value="1"/>
</dbReference>
<sequence length="598" mass="64917">MALGTVVEESSRVVSPASTAEYYDAPMTPLSKEVEVSPDDLVVGTTTLYENDSIRFVPMPTPSPKDPLNLPKWRKMVAVGALSLFGALAMAAENIIGAMIPVFVLEYAGIDPKVLGQDQDKPGGQSPLMTGMGGPPLWKVALLASLPLLVNGIASYFLVPLTIAIGRRPVLLLTSAMMWIGGIWAGLSQSLNSHLAARAFQGLGIGAVEALVPLIIQDFMFIHERNRAIALVGAAQGVETLRDYALTNYFASPYVVLRLSWRSLYWITSGLGIAVWLVLIISVPETRWIRSDDELAGKQVFALAPGENRPRLNELHYGPRTRTSNFGIFNVHREWALAGRSVWDMVKTTFFPNVMWVILINSVFSAIQNAASQVVSSVQIASGWKYETTGLIFVPFVIAAPFVWFFGGFLADRVSNWHARRNGGRREPEAHLLSLVLPLSAGVVGPIVVGYAGQNIGSVPTVVILVGVFLIAFGYLTTNALASVYLVECYPRYAGPVLVNVSSVRLMVGFALSFNTTTWVEQLGFMTNFAIYGGIMAGFGLCGIIMYTYGKRIRAWSAGRLENRYSQAQFDTEKAGGQSDEKVATPSGSLVVTASTNY</sequence>
<feature type="transmembrane region" description="Helical" evidence="5">
    <location>
        <begin position="391"/>
        <end position="411"/>
    </location>
</feature>
<feature type="transmembrane region" description="Helical" evidence="5">
    <location>
        <begin position="170"/>
        <end position="187"/>
    </location>
</feature>
<keyword evidence="8" id="KW-1185">Reference proteome</keyword>
<protein>
    <recommendedName>
        <fullName evidence="6">Major facilitator superfamily (MFS) profile domain-containing protein</fullName>
    </recommendedName>
</protein>
<feature type="transmembrane region" description="Helical" evidence="5">
    <location>
        <begin position="263"/>
        <end position="283"/>
    </location>
</feature>
<feature type="transmembrane region" description="Helical" evidence="5">
    <location>
        <begin position="432"/>
        <end position="453"/>
    </location>
</feature>
<comment type="subcellular location">
    <subcellularLocation>
        <location evidence="1">Membrane</location>
        <topology evidence="1">Multi-pass membrane protein</topology>
    </subcellularLocation>
</comment>
<dbReference type="PROSITE" id="PS50850">
    <property type="entry name" value="MFS"/>
    <property type="match status" value="1"/>
</dbReference>
<evidence type="ECO:0000256" key="4">
    <source>
        <dbReference type="ARBA" id="ARBA00023136"/>
    </source>
</evidence>
<feature type="transmembrane region" description="Helical" evidence="5">
    <location>
        <begin position="459"/>
        <end position="481"/>
    </location>
</feature>
<evidence type="ECO:0000259" key="6">
    <source>
        <dbReference type="PROSITE" id="PS50850"/>
    </source>
</evidence>
<keyword evidence="3 5" id="KW-1133">Transmembrane helix</keyword>
<name>A0ABR3WQF7_9PEZI</name>
<feature type="transmembrane region" description="Helical" evidence="5">
    <location>
        <begin position="493"/>
        <end position="514"/>
    </location>
</feature>
<dbReference type="InterPro" id="IPR020846">
    <property type="entry name" value="MFS_dom"/>
</dbReference>
<dbReference type="InterPro" id="IPR011701">
    <property type="entry name" value="MFS"/>
</dbReference>
<feature type="transmembrane region" description="Helical" evidence="5">
    <location>
        <begin position="350"/>
        <end position="371"/>
    </location>
</feature>
<feature type="domain" description="Major facilitator superfamily (MFS) profile" evidence="6">
    <location>
        <begin position="78"/>
        <end position="551"/>
    </location>
</feature>
<dbReference type="Proteomes" id="UP001583177">
    <property type="component" value="Unassembled WGS sequence"/>
</dbReference>
<evidence type="ECO:0000313" key="7">
    <source>
        <dbReference type="EMBL" id="KAL1865900.1"/>
    </source>
</evidence>
<dbReference type="SUPFAM" id="SSF103473">
    <property type="entry name" value="MFS general substrate transporter"/>
    <property type="match status" value="1"/>
</dbReference>
<proteinExistence type="predicted"/>
<keyword evidence="4 5" id="KW-0472">Membrane</keyword>
<organism evidence="7 8">
    <name type="scientific">Diaporthe australafricana</name>
    <dbReference type="NCBI Taxonomy" id="127596"/>
    <lineage>
        <taxon>Eukaryota</taxon>
        <taxon>Fungi</taxon>
        <taxon>Dikarya</taxon>
        <taxon>Ascomycota</taxon>
        <taxon>Pezizomycotina</taxon>
        <taxon>Sordariomycetes</taxon>
        <taxon>Sordariomycetidae</taxon>
        <taxon>Diaporthales</taxon>
        <taxon>Diaporthaceae</taxon>
        <taxon>Diaporthe</taxon>
    </lineage>
</organism>
<dbReference type="PANTHER" id="PTHR23502">
    <property type="entry name" value="MAJOR FACILITATOR SUPERFAMILY"/>
    <property type="match status" value="1"/>
</dbReference>
<keyword evidence="2 5" id="KW-0812">Transmembrane</keyword>
<dbReference type="PANTHER" id="PTHR23502:SF164">
    <property type="entry name" value="MAJOR FACILITATOR SUPERFAMILY (MFS) PROFILE DOMAIN-CONTAINING PROTEIN"/>
    <property type="match status" value="1"/>
</dbReference>
<evidence type="ECO:0000256" key="5">
    <source>
        <dbReference type="SAM" id="Phobius"/>
    </source>
</evidence>
<gene>
    <name evidence="7" type="ORF">Daus18300_007012</name>
</gene>
<feature type="transmembrane region" description="Helical" evidence="5">
    <location>
        <begin position="137"/>
        <end position="158"/>
    </location>
</feature>
<feature type="transmembrane region" description="Helical" evidence="5">
    <location>
        <begin position="77"/>
        <end position="104"/>
    </location>
</feature>
<evidence type="ECO:0000256" key="2">
    <source>
        <dbReference type="ARBA" id="ARBA00022692"/>
    </source>
</evidence>
<evidence type="ECO:0000256" key="1">
    <source>
        <dbReference type="ARBA" id="ARBA00004141"/>
    </source>
</evidence>
<dbReference type="EMBL" id="JAWRVE010000059">
    <property type="protein sequence ID" value="KAL1865900.1"/>
    <property type="molecule type" value="Genomic_DNA"/>
</dbReference>
<feature type="transmembrane region" description="Helical" evidence="5">
    <location>
        <begin position="529"/>
        <end position="550"/>
    </location>
</feature>
<evidence type="ECO:0000256" key="3">
    <source>
        <dbReference type="ARBA" id="ARBA00022989"/>
    </source>
</evidence>
<dbReference type="Pfam" id="PF07690">
    <property type="entry name" value="MFS_1"/>
    <property type="match status" value="1"/>
</dbReference>